<dbReference type="InterPro" id="IPR029063">
    <property type="entry name" value="SAM-dependent_MTases_sf"/>
</dbReference>
<dbReference type="OrthoDB" id="9810297at2"/>
<feature type="binding site" evidence="14">
    <location>
        <position position="329"/>
    </location>
    <ligand>
        <name>S-adenosyl-L-methionine</name>
        <dbReference type="ChEBI" id="CHEBI:59789"/>
    </ligand>
</feature>
<feature type="binding site" evidence="14">
    <location>
        <position position="310"/>
    </location>
    <ligand>
        <name>S-adenosyl-L-methionine</name>
        <dbReference type="ChEBI" id="CHEBI:59789"/>
    </ligand>
</feature>
<dbReference type="GO" id="GO:0005737">
    <property type="term" value="C:cytoplasm"/>
    <property type="evidence" value="ECO:0007669"/>
    <property type="project" value="UniProtKB-SubCell"/>
</dbReference>
<dbReference type="InterPro" id="IPR035926">
    <property type="entry name" value="NusB-like_sf"/>
</dbReference>
<evidence type="ECO:0000256" key="10">
    <source>
        <dbReference type="ARBA" id="ARBA00022884"/>
    </source>
</evidence>
<evidence type="ECO:0000256" key="3">
    <source>
        <dbReference type="ARBA" id="ARBA00007494"/>
    </source>
</evidence>
<proteinExistence type="inferred from homology"/>
<dbReference type="PANTHER" id="PTHR22807:SF53">
    <property type="entry name" value="RIBOSOMAL RNA SMALL SUBUNIT METHYLTRANSFERASE B-RELATED"/>
    <property type="match status" value="1"/>
</dbReference>
<keyword evidence="8 14" id="KW-0808">Transferase</keyword>
<dbReference type="Pfam" id="PF01189">
    <property type="entry name" value="Methyltr_RsmB-F"/>
    <property type="match status" value="1"/>
</dbReference>
<dbReference type="Gene3D" id="3.30.70.1170">
    <property type="entry name" value="Sun protein, domain 3"/>
    <property type="match status" value="1"/>
</dbReference>
<evidence type="ECO:0000313" key="16">
    <source>
        <dbReference type="EMBL" id="MRH42210.1"/>
    </source>
</evidence>
<dbReference type="SUPFAM" id="SSF53335">
    <property type="entry name" value="S-adenosyl-L-methionine-dependent methyltransferases"/>
    <property type="match status" value="1"/>
</dbReference>
<dbReference type="EMBL" id="WJNG01000004">
    <property type="protein sequence ID" value="MRH42210.1"/>
    <property type="molecule type" value="Genomic_DNA"/>
</dbReference>
<dbReference type="NCBIfam" id="TIGR00563">
    <property type="entry name" value="rsmB"/>
    <property type="match status" value="1"/>
</dbReference>
<dbReference type="InterPro" id="IPR054728">
    <property type="entry name" value="RsmB-like_ferredoxin"/>
</dbReference>
<evidence type="ECO:0000256" key="12">
    <source>
        <dbReference type="ARBA" id="ARBA00031088"/>
    </source>
</evidence>
<dbReference type="PROSITE" id="PS01153">
    <property type="entry name" value="NOL1_NOP2_SUN"/>
    <property type="match status" value="1"/>
</dbReference>
<dbReference type="NCBIfam" id="NF011494">
    <property type="entry name" value="PRK14902.1"/>
    <property type="match status" value="1"/>
</dbReference>
<comment type="subcellular location">
    <subcellularLocation>
        <location evidence="2">Cytoplasm</location>
    </subcellularLocation>
</comment>
<dbReference type="SUPFAM" id="SSF48013">
    <property type="entry name" value="NusB-like"/>
    <property type="match status" value="1"/>
</dbReference>
<dbReference type="Gene3D" id="1.10.940.10">
    <property type="entry name" value="NusB-like"/>
    <property type="match status" value="1"/>
</dbReference>
<feature type="active site" description="Nucleophile" evidence="14">
    <location>
        <position position="382"/>
    </location>
</feature>
<evidence type="ECO:0000256" key="6">
    <source>
        <dbReference type="ARBA" id="ARBA00022552"/>
    </source>
</evidence>
<gene>
    <name evidence="16" type="primary">rsmB</name>
    <name evidence="16" type="ORF">GH741_05900</name>
</gene>
<feature type="binding site" evidence="14">
    <location>
        <begin position="259"/>
        <end position="265"/>
    </location>
    <ligand>
        <name>S-adenosyl-L-methionine</name>
        <dbReference type="ChEBI" id="CHEBI:59789"/>
    </ligand>
</feature>
<reference evidence="16" key="1">
    <citation type="submission" date="2019-11" db="EMBL/GenBank/DDBJ databases">
        <authorList>
            <person name="Li J."/>
        </authorList>
    </citation>
    <scope>NUCLEOTIDE SEQUENCE</scope>
    <source>
        <strain evidence="16">B6B</strain>
    </source>
</reference>
<keyword evidence="5" id="KW-0963">Cytoplasm</keyword>
<keyword evidence="10 14" id="KW-0694">RNA-binding</keyword>
<keyword evidence="7 14" id="KW-0489">Methyltransferase</keyword>
<dbReference type="InterPro" id="IPR006027">
    <property type="entry name" value="NusB_RsmB_TIM44"/>
</dbReference>
<accession>A0A6A8DA81</accession>
<dbReference type="PRINTS" id="PR02008">
    <property type="entry name" value="RCMTFAMILY"/>
</dbReference>
<feature type="domain" description="SAM-dependent MTase RsmB/NOP-type" evidence="15">
    <location>
        <begin position="170"/>
        <end position="448"/>
    </location>
</feature>
<dbReference type="PANTHER" id="PTHR22807">
    <property type="entry name" value="NOP2 YEAST -RELATED NOL1/NOP2/FMU SUN DOMAIN-CONTAINING"/>
    <property type="match status" value="1"/>
</dbReference>
<evidence type="ECO:0000256" key="14">
    <source>
        <dbReference type="PROSITE-ProRule" id="PRU01023"/>
    </source>
</evidence>
<evidence type="ECO:0000259" key="15">
    <source>
        <dbReference type="PROSITE" id="PS51686"/>
    </source>
</evidence>
<dbReference type="FunFam" id="3.40.50.150:FF:000022">
    <property type="entry name" value="Ribosomal RNA small subunit methyltransferase B"/>
    <property type="match status" value="1"/>
</dbReference>
<organism evidence="16 17">
    <name type="scientific">Aquibacillus halophilus</name>
    <dbReference type="NCBI Taxonomy" id="930132"/>
    <lineage>
        <taxon>Bacteria</taxon>
        <taxon>Bacillati</taxon>
        <taxon>Bacillota</taxon>
        <taxon>Bacilli</taxon>
        <taxon>Bacillales</taxon>
        <taxon>Bacillaceae</taxon>
        <taxon>Aquibacillus</taxon>
    </lineage>
</organism>
<dbReference type="FunFam" id="3.30.70.1170:FF:000003">
    <property type="entry name" value="16S rRNA (Cytosine(967)-C(5))-methyltransferase RsmB"/>
    <property type="match status" value="1"/>
</dbReference>
<dbReference type="EC" id="2.1.1.176" evidence="4"/>
<name>A0A6A8DA81_9BACI</name>
<dbReference type="Gene3D" id="3.40.50.150">
    <property type="entry name" value="Vaccinia Virus protein VP39"/>
    <property type="match status" value="1"/>
</dbReference>
<dbReference type="PROSITE" id="PS51686">
    <property type="entry name" value="SAM_MT_RSMB_NOP"/>
    <property type="match status" value="1"/>
</dbReference>
<evidence type="ECO:0000256" key="11">
    <source>
        <dbReference type="ARBA" id="ARBA00030399"/>
    </source>
</evidence>
<dbReference type="RefSeq" id="WP_153735864.1">
    <property type="nucleotide sequence ID" value="NZ_WJNG01000004.1"/>
</dbReference>
<dbReference type="InterPro" id="IPR001678">
    <property type="entry name" value="MeTrfase_RsmB-F_NOP2_dom"/>
</dbReference>
<dbReference type="Pfam" id="PF01029">
    <property type="entry name" value="NusB"/>
    <property type="match status" value="1"/>
</dbReference>
<dbReference type="AlphaFoldDB" id="A0A6A8DA81"/>
<evidence type="ECO:0000313" key="17">
    <source>
        <dbReference type="Proteomes" id="UP000799092"/>
    </source>
</evidence>
<dbReference type="InterPro" id="IPR049560">
    <property type="entry name" value="MeTrfase_RsmB-F_NOP2_cat"/>
</dbReference>
<dbReference type="Proteomes" id="UP000799092">
    <property type="component" value="Unassembled WGS sequence"/>
</dbReference>
<comment type="caution">
    <text evidence="16">The sequence shown here is derived from an EMBL/GenBank/DDBJ whole genome shotgun (WGS) entry which is preliminary data.</text>
</comment>
<comment type="catalytic activity">
    <reaction evidence="13">
        <text>cytidine(967) in 16S rRNA + S-adenosyl-L-methionine = 5-methylcytidine(967) in 16S rRNA + S-adenosyl-L-homocysteine + H(+)</text>
        <dbReference type="Rhea" id="RHEA:42748"/>
        <dbReference type="Rhea" id="RHEA-COMP:10219"/>
        <dbReference type="Rhea" id="RHEA-COMP:10220"/>
        <dbReference type="ChEBI" id="CHEBI:15378"/>
        <dbReference type="ChEBI" id="CHEBI:57856"/>
        <dbReference type="ChEBI" id="CHEBI:59789"/>
        <dbReference type="ChEBI" id="CHEBI:74483"/>
        <dbReference type="ChEBI" id="CHEBI:82748"/>
        <dbReference type="EC" id="2.1.1.176"/>
    </reaction>
</comment>
<evidence type="ECO:0000256" key="5">
    <source>
        <dbReference type="ARBA" id="ARBA00022490"/>
    </source>
</evidence>
<keyword evidence="17" id="KW-1185">Reference proteome</keyword>
<dbReference type="GO" id="GO:0008649">
    <property type="term" value="F:rRNA methyltransferase activity"/>
    <property type="evidence" value="ECO:0007669"/>
    <property type="project" value="InterPro"/>
</dbReference>
<dbReference type="FunFam" id="1.10.940.10:FF:000006">
    <property type="entry name" value="16S rRNA (Cytosine(967)-C(5))-methyltransferase RsmB"/>
    <property type="match status" value="1"/>
</dbReference>
<feature type="binding site" evidence="14">
    <location>
        <position position="283"/>
    </location>
    <ligand>
        <name>S-adenosyl-L-methionine</name>
        <dbReference type="ChEBI" id="CHEBI:59789"/>
    </ligand>
</feature>
<dbReference type="GO" id="GO:0006355">
    <property type="term" value="P:regulation of DNA-templated transcription"/>
    <property type="evidence" value="ECO:0007669"/>
    <property type="project" value="InterPro"/>
</dbReference>
<evidence type="ECO:0000256" key="9">
    <source>
        <dbReference type="ARBA" id="ARBA00022691"/>
    </source>
</evidence>
<evidence type="ECO:0000256" key="1">
    <source>
        <dbReference type="ARBA" id="ARBA00002724"/>
    </source>
</evidence>
<dbReference type="CDD" id="cd02440">
    <property type="entry name" value="AdoMet_MTases"/>
    <property type="match status" value="1"/>
</dbReference>
<evidence type="ECO:0000256" key="4">
    <source>
        <dbReference type="ARBA" id="ARBA00012140"/>
    </source>
</evidence>
<dbReference type="InterPro" id="IPR018314">
    <property type="entry name" value="RsmB/NOL1/NOP2-like_CS"/>
</dbReference>
<evidence type="ECO:0000256" key="7">
    <source>
        <dbReference type="ARBA" id="ARBA00022603"/>
    </source>
</evidence>
<protein>
    <recommendedName>
        <fullName evidence="4">16S rRNA (cytosine(967)-C(5))-methyltransferase</fullName>
        <ecNumber evidence="4">2.1.1.176</ecNumber>
    </recommendedName>
    <alternativeName>
        <fullName evidence="11">16S rRNA m5C967 methyltransferase</fullName>
    </alternativeName>
    <alternativeName>
        <fullName evidence="12">rRNA (cytosine-C(5)-)-methyltransferase RsmB</fullName>
    </alternativeName>
</protein>
<keyword evidence="6" id="KW-0698">rRNA processing</keyword>
<comment type="function">
    <text evidence="1">Specifically methylates the cytosine at position 967 (m5C967) of 16S rRNA.</text>
</comment>
<dbReference type="InterPro" id="IPR004573">
    <property type="entry name" value="rRNA_ssu_MeTfrase_B"/>
</dbReference>
<dbReference type="GO" id="GO:0003723">
    <property type="term" value="F:RNA binding"/>
    <property type="evidence" value="ECO:0007669"/>
    <property type="project" value="UniProtKB-UniRule"/>
</dbReference>
<keyword evidence="9 14" id="KW-0949">S-adenosyl-L-methionine</keyword>
<dbReference type="InterPro" id="IPR023267">
    <property type="entry name" value="RCMT"/>
</dbReference>
<evidence type="ECO:0000256" key="8">
    <source>
        <dbReference type="ARBA" id="ARBA00022679"/>
    </source>
</evidence>
<dbReference type="Pfam" id="PF22458">
    <property type="entry name" value="RsmF-B_ferredox"/>
    <property type="match status" value="1"/>
</dbReference>
<evidence type="ECO:0000256" key="13">
    <source>
        <dbReference type="ARBA" id="ARBA00047283"/>
    </source>
</evidence>
<evidence type="ECO:0000256" key="2">
    <source>
        <dbReference type="ARBA" id="ARBA00004496"/>
    </source>
</evidence>
<comment type="similarity">
    <text evidence="3 14">Belongs to the class I-like SAM-binding methyltransferase superfamily. RsmB/NOP family.</text>
</comment>
<sequence>MAKNLLRSTALDILIRVGEGGGFSHLLIDHAIKNKGLSEKDQSLLTEMVYGTIQRKLTLEYFLAGFVDQKKKLSPWVKWLLYLSLYQMKYLDKVPDHAIIHESVEISKKRGHKGIASLVNGVLRSIQRKGFPDPAKITDPTKRISIETSHPSWLIERWIKMYGTKITEEMCQINLTHKPISVRVQPMKLSRQEAIDHLVNNGFDVEPSFFSGQGIIVNKGNILRSDLFKNGFLTIQDQSSMLVTEMLKVEKGMTILDACSAPGGKTTHIAEKMSNVGQIHAYDLHDKKAKLVTKKALELELSIISSKQADSRTLRSLHQEETFDRILLDAPCSGLGVLRSKPDIKYHKSEQDIKQLSLIQLELLESVSSLLKKDGKLLYSTCTVDKNENEKVIEEFLLKHPEYEIDQEFYQELPENLKDTEGKTKWGLQLFPHECNTDGFFLTRLKKNSQ</sequence>